<dbReference type="Proteomes" id="UP000190409">
    <property type="component" value="Unassembled WGS sequence"/>
</dbReference>
<dbReference type="InterPro" id="IPR014960">
    <property type="entry name" value="DUF1828"/>
</dbReference>
<name>A0A1S8KLU1_9LACT</name>
<evidence type="ECO:0000313" key="2">
    <source>
        <dbReference type="EMBL" id="OOL80455.1"/>
    </source>
</evidence>
<organism evidence="2 3">
    <name type="scientific">Dolosigranulum pigrum</name>
    <dbReference type="NCBI Taxonomy" id="29394"/>
    <lineage>
        <taxon>Bacteria</taxon>
        <taxon>Bacillati</taxon>
        <taxon>Bacillota</taxon>
        <taxon>Bacilli</taxon>
        <taxon>Lactobacillales</taxon>
        <taxon>Carnobacteriaceae</taxon>
        <taxon>Dolosigranulum</taxon>
    </lineage>
</organism>
<feature type="domain" description="DUF1828" evidence="1">
    <location>
        <begin position="29"/>
        <end position="113"/>
    </location>
</feature>
<reference evidence="2 3" key="1">
    <citation type="submission" date="2017-01" db="EMBL/GenBank/DDBJ databases">
        <title>Complete Genome Sequence of Dolosigranulum pigrum isolated from a Patient with interstitial lung disease.</title>
        <authorList>
            <person name="Mukhopadhyay R."/>
            <person name="Joaquin J."/>
            <person name="Hogue R."/>
            <person name="Fitzgerald S."/>
            <person name="Jospin G."/>
            <person name="Eisen J.A."/>
            <person name="Chaturvedi V."/>
        </authorList>
    </citation>
    <scope>NUCLEOTIDE SEQUENCE [LARGE SCALE GENOMIC DNA]</scope>
    <source>
        <strain evidence="2 3">15S00348</strain>
    </source>
</reference>
<evidence type="ECO:0000313" key="3">
    <source>
        <dbReference type="Proteomes" id="UP000190409"/>
    </source>
</evidence>
<sequence length="122" mass="14344">MHDEIIKITKLENTSPYFTVYELLTDRLNHINDHIVLYKVVHNQGQCYLSDDGWTLNELKMYGIEINGKVADRIDELLVGYYVYRGPQQDNLCTGQYSKDEIDDEITNFLDVIESIYKEFLD</sequence>
<dbReference type="EMBL" id="MUYF01000003">
    <property type="protein sequence ID" value="OOL80455.1"/>
    <property type="molecule type" value="Genomic_DNA"/>
</dbReference>
<gene>
    <name evidence="2" type="ORF">BWX42_00430</name>
</gene>
<proteinExistence type="predicted"/>
<comment type="caution">
    <text evidence="2">The sequence shown here is derived from an EMBL/GenBank/DDBJ whole genome shotgun (WGS) entry which is preliminary data.</text>
</comment>
<accession>A0A1S8KLU1</accession>
<protein>
    <recommendedName>
        <fullName evidence="1">DUF1828 domain-containing protein</fullName>
    </recommendedName>
</protein>
<dbReference type="Pfam" id="PF08861">
    <property type="entry name" value="DUF1828"/>
    <property type="match status" value="1"/>
</dbReference>
<dbReference type="AlphaFoldDB" id="A0A1S8KLU1"/>
<evidence type="ECO:0000259" key="1">
    <source>
        <dbReference type="Pfam" id="PF08861"/>
    </source>
</evidence>